<accession>A0ABY5MW69</accession>
<feature type="transmembrane region" description="Helical" evidence="1">
    <location>
        <begin position="58"/>
        <end position="76"/>
    </location>
</feature>
<keyword evidence="1" id="KW-0812">Transmembrane</keyword>
<keyword evidence="3" id="KW-1185">Reference proteome</keyword>
<gene>
    <name evidence="2" type="ORF">M1K48_13970</name>
</gene>
<sequence>MTELAAATVTADAPSRLSLPVRLVLLVLTSIALVFSIGLVAGIGVASFEQGLLKPRGAMLLAVAVIAAAALGWACWKLSAHWRRPGRSAYERRYSKMMWVLFAAGMPIGVLIGFAGDGQPGTSLFSNGPIDSRFAVIAALAMVVTLAGTLVIYHRSIDDHEQQAYLWANSLAFYFLALALPAVWLLERGGLVGPIGIGSVMLIMLSAFVINFAVWAWLKYR</sequence>
<organism evidence="2 3">
    <name type="scientific">Sphingomonas glaciei</name>
    <dbReference type="NCBI Taxonomy" id="2938948"/>
    <lineage>
        <taxon>Bacteria</taxon>
        <taxon>Pseudomonadati</taxon>
        <taxon>Pseudomonadota</taxon>
        <taxon>Alphaproteobacteria</taxon>
        <taxon>Sphingomonadales</taxon>
        <taxon>Sphingomonadaceae</taxon>
        <taxon>Sphingomonas</taxon>
    </lineage>
</organism>
<feature type="transmembrane region" description="Helical" evidence="1">
    <location>
        <begin position="134"/>
        <end position="153"/>
    </location>
</feature>
<proteinExistence type="predicted"/>
<dbReference type="EMBL" id="CP097253">
    <property type="protein sequence ID" value="UUR08010.1"/>
    <property type="molecule type" value="Genomic_DNA"/>
</dbReference>
<keyword evidence="1" id="KW-1133">Transmembrane helix</keyword>
<evidence type="ECO:0000256" key="1">
    <source>
        <dbReference type="SAM" id="Phobius"/>
    </source>
</evidence>
<evidence type="ECO:0000313" key="3">
    <source>
        <dbReference type="Proteomes" id="UP000831921"/>
    </source>
</evidence>
<protein>
    <recommendedName>
        <fullName evidence="4">DUF2157 domain-containing protein</fullName>
    </recommendedName>
</protein>
<reference evidence="2 3" key="1">
    <citation type="submission" date="2022-05" db="EMBL/GenBank/DDBJ databases">
        <title>S8-45 Sphingomonas ultraviolaceadurans.</title>
        <authorList>
            <person name="Liu Y."/>
        </authorList>
    </citation>
    <scope>NUCLEOTIDE SEQUENCE [LARGE SCALE GENOMIC DNA]</scope>
    <source>
        <strain evidence="2 3">S8-45</strain>
    </source>
</reference>
<evidence type="ECO:0008006" key="4">
    <source>
        <dbReference type="Google" id="ProtNLM"/>
    </source>
</evidence>
<dbReference type="RefSeq" id="WP_249503789.1">
    <property type="nucleotide sequence ID" value="NZ_CP097253.1"/>
</dbReference>
<keyword evidence="1" id="KW-0472">Membrane</keyword>
<feature type="transmembrane region" description="Helical" evidence="1">
    <location>
        <begin position="192"/>
        <end position="218"/>
    </location>
</feature>
<dbReference type="Proteomes" id="UP000831921">
    <property type="component" value="Chromosome"/>
</dbReference>
<evidence type="ECO:0000313" key="2">
    <source>
        <dbReference type="EMBL" id="UUR08010.1"/>
    </source>
</evidence>
<feature type="transmembrane region" description="Helical" evidence="1">
    <location>
        <begin position="23"/>
        <end position="46"/>
    </location>
</feature>
<feature type="transmembrane region" description="Helical" evidence="1">
    <location>
        <begin position="97"/>
        <end position="114"/>
    </location>
</feature>
<feature type="transmembrane region" description="Helical" evidence="1">
    <location>
        <begin position="165"/>
        <end position="186"/>
    </location>
</feature>
<name>A0ABY5MW69_9SPHN</name>